<reference evidence="3 4" key="1">
    <citation type="journal article" date="2014" name="PLoS Genet.">
        <title>Phylogenetically driven sequencing of extremely halophilic archaea reveals strategies for static and dynamic osmo-response.</title>
        <authorList>
            <person name="Becker E.A."/>
            <person name="Seitzer P.M."/>
            <person name="Tritt A."/>
            <person name="Larsen D."/>
            <person name="Krusor M."/>
            <person name="Yao A.I."/>
            <person name="Wu D."/>
            <person name="Madern D."/>
            <person name="Eisen J.A."/>
            <person name="Darling A.E."/>
            <person name="Facciotti M.T."/>
        </authorList>
    </citation>
    <scope>NUCLEOTIDE SEQUENCE [LARGE SCALE GENOMIC DNA]</scope>
    <source>
        <strain evidence="3 4">JCM 10990</strain>
    </source>
</reference>
<feature type="compositionally biased region" description="Basic and acidic residues" evidence="1">
    <location>
        <begin position="22"/>
        <end position="36"/>
    </location>
</feature>
<feature type="transmembrane region" description="Helical" evidence="2">
    <location>
        <begin position="97"/>
        <end position="116"/>
    </location>
</feature>
<feature type="region of interest" description="Disordered" evidence="1">
    <location>
        <begin position="1"/>
        <end position="62"/>
    </location>
</feature>
<feature type="compositionally biased region" description="Basic and acidic residues" evidence="1">
    <location>
        <begin position="49"/>
        <end position="59"/>
    </location>
</feature>
<sequence length="126" mass="13772">MSESSIGADQSAGSSSTSDPQANREQHESNASRADRATTPTHQMNQADRTTRPSAERRAAAPQKYPLSLRVRALAFWSAIALPIIYIPLLFTGLSTWVETTMFLLLLGCNLVALYVGHEHCQSNGR</sequence>
<comment type="caution">
    <text evidence="3">The sequence shown here is derived from an EMBL/GenBank/DDBJ whole genome shotgun (WGS) entry which is preliminary data.</text>
</comment>
<organism evidence="3 4">
    <name type="scientific">Natrialba chahannaoensis JCM 10990</name>
    <dbReference type="NCBI Taxonomy" id="1227492"/>
    <lineage>
        <taxon>Archaea</taxon>
        <taxon>Methanobacteriati</taxon>
        <taxon>Methanobacteriota</taxon>
        <taxon>Stenosarchaea group</taxon>
        <taxon>Halobacteria</taxon>
        <taxon>Halobacteriales</taxon>
        <taxon>Natrialbaceae</taxon>
        <taxon>Natrialba</taxon>
    </lineage>
</organism>
<protein>
    <submittedName>
        <fullName evidence="3">Uncharacterized protein</fullName>
    </submittedName>
</protein>
<dbReference type="EMBL" id="AOIN01000069">
    <property type="protein sequence ID" value="ELY97259.1"/>
    <property type="molecule type" value="Genomic_DNA"/>
</dbReference>
<evidence type="ECO:0000256" key="1">
    <source>
        <dbReference type="SAM" id="MobiDB-lite"/>
    </source>
</evidence>
<feature type="transmembrane region" description="Helical" evidence="2">
    <location>
        <begin position="73"/>
        <end position="91"/>
    </location>
</feature>
<evidence type="ECO:0000313" key="4">
    <source>
        <dbReference type="Proteomes" id="UP000011693"/>
    </source>
</evidence>
<keyword evidence="2" id="KW-1133">Transmembrane helix</keyword>
<keyword evidence="4" id="KW-1185">Reference proteome</keyword>
<name>M0AFD2_9EURY</name>
<dbReference type="InterPro" id="IPR058341">
    <property type="entry name" value="DUF8028"/>
</dbReference>
<gene>
    <name evidence="3" type="ORF">C482_13535</name>
</gene>
<feature type="compositionally biased region" description="Polar residues" evidence="1">
    <location>
        <begin position="38"/>
        <end position="48"/>
    </location>
</feature>
<dbReference type="Pfam" id="PF26071">
    <property type="entry name" value="DUF8028"/>
    <property type="match status" value="1"/>
</dbReference>
<evidence type="ECO:0000256" key="2">
    <source>
        <dbReference type="SAM" id="Phobius"/>
    </source>
</evidence>
<dbReference type="AlphaFoldDB" id="M0AFD2"/>
<feature type="compositionally biased region" description="Polar residues" evidence="1">
    <location>
        <begin position="1"/>
        <end position="21"/>
    </location>
</feature>
<dbReference type="Proteomes" id="UP000011693">
    <property type="component" value="Unassembled WGS sequence"/>
</dbReference>
<accession>M0AFD2</accession>
<evidence type="ECO:0000313" key="3">
    <source>
        <dbReference type="EMBL" id="ELY97259.1"/>
    </source>
</evidence>
<dbReference type="PATRIC" id="fig|1227492.4.peg.2684"/>
<proteinExistence type="predicted"/>
<keyword evidence="2" id="KW-0472">Membrane</keyword>
<keyword evidence="2" id="KW-0812">Transmembrane</keyword>